<evidence type="ECO:0000259" key="13">
    <source>
        <dbReference type="SMART" id="SM00840"/>
    </source>
</evidence>
<gene>
    <name evidence="12" type="primary">cysS</name>
    <name evidence="14" type="ORF">DX873_01235</name>
</gene>
<dbReference type="InterPro" id="IPR015803">
    <property type="entry name" value="Cys-tRNA-ligase"/>
</dbReference>
<evidence type="ECO:0000256" key="9">
    <source>
        <dbReference type="ARBA" id="ARBA00022840"/>
    </source>
</evidence>
<dbReference type="HAMAP" id="MF_00041">
    <property type="entry name" value="Cys_tRNA_synth"/>
    <property type="match status" value="1"/>
</dbReference>
<name>A0A371JSQ3_9FLAO</name>
<dbReference type="CDD" id="cd00672">
    <property type="entry name" value="CysRS_core"/>
    <property type="match status" value="1"/>
</dbReference>
<dbReference type="SMART" id="SM00840">
    <property type="entry name" value="DALR_2"/>
    <property type="match status" value="1"/>
</dbReference>
<feature type="binding site" evidence="12">
    <location>
        <position position="35"/>
    </location>
    <ligand>
        <name>Zn(2+)</name>
        <dbReference type="ChEBI" id="CHEBI:29105"/>
    </ligand>
</feature>
<evidence type="ECO:0000256" key="8">
    <source>
        <dbReference type="ARBA" id="ARBA00022833"/>
    </source>
</evidence>
<dbReference type="SUPFAM" id="SSF47323">
    <property type="entry name" value="Anticodon-binding domain of a subclass of class I aminoacyl-tRNA synthetases"/>
    <property type="match status" value="1"/>
</dbReference>
<dbReference type="InterPro" id="IPR015273">
    <property type="entry name" value="Cys-tRNA-synt_Ia_DALR"/>
</dbReference>
<dbReference type="OrthoDB" id="9815130at2"/>
<dbReference type="Pfam" id="PF09190">
    <property type="entry name" value="DALR_2"/>
    <property type="match status" value="1"/>
</dbReference>
<dbReference type="GO" id="GO:0004817">
    <property type="term" value="F:cysteine-tRNA ligase activity"/>
    <property type="evidence" value="ECO:0007669"/>
    <property type="project" value="UniProtKB-UniRule"/>
</dbReference>
<evidence type="ECO:0000256" key="4">
    <source>
        <dbReference type="ARBA" id="ARBA00022490"/>
    </source>
</evidence>
<feature type="short sequence motif" description="'KMSKS' region" evidence="12">
    <location>
        <begin position="287"/>
        <end position="291"/>
    </location>
</feature>
<evidence type="ECO:0000313" key="14">
    <source>
        <dbReference type="EMBL" id="RDY60835.1"/>
    </source>
</evidence>
<protein>
    <recommendedName>
        <fullName evidence="12">Cysteine--tRNA ligase</fullName>
        <ecNumber evidence="12">6.1.1.16</ecNumber>
    </recommendedName>
    <alternativeName>
        <fullName evidence="12">Cysteinyl-tRNA synthetase</fullName>
        <shortName evidence="12">CysRS</shortName>
    </alternativeName>
</protein>
<feature type="short sequence motif" description="'HIGH' region" evidence="12">
    <location>
        <begin position="37"/>
        <end position="47"/>
    </location>
</feature>
<dbReference type="PANTHER" id="PTHR10890">
    <property type="entry name" value="CYSTEINYL-TRNA SYNTHETASE"/>
    <property type="match status" value="1"/>
</dbReference>
<keyword evidence="6 12" id="KW-0479">Metal-binding</keyword>
<dbReference type="InterPro" id="IPR024909">
    <property type="entry name" value="Cys-tRNA/MSH_ligase"/>
</dbReference>
<comment type="caution">
    <text evidence="14">The sequence shown here is derived from an EMBL/GenBank/DDBJ whole genome shotgun (WGS) entry which is preliminary data.</text>
</comment>
<evidence type="ECO:0000256" key="12">
    <source>
        <dbReference type="HAMAP-Rule" id="MF_00041"/>
    </source>
</evidence>
<keyword evidence="8 12" id="KW-0862">Zinc</keyword>
<feature type="binding site" evidence="12">
    <location>
        <position position="230"/>
    </location>
    <ligand>
        <name>Zn(2+)</name>
        <dbReference type="ChEBI" id="CHEBI:29105"/>
    </ligand>
</feature>
<dbReference type="Gene3D" id="1.20.120.1910">
    <property type="entry name" value="Cysteine-tRNA ligase, C-terminal anti-codon recognition domain"/>
    <property type="match status" value="1"/>
</dbReference>
<comment type="cofactor">
    <cofactor evidence="12">
        <name>Zn(2+)</name>
        <dbReference type="ChEBI" id="CHEBI:29105"/>
    </cofactor>
    <text evidence="12">Binds 1 zinc ion per subunit.</text>
</comment>
<dbReference type="PANTHER" id="PTHR10890:SF3">
    <property type="entry name" value="CYSTEINE--TRNA LIGASE, CYTOPLASMIC"/>
    <property type="match status" value="1"/>
</dbReference>
<keyword evidence="7 12" id="KW-0547">Nucleotide-binding</keyword>
<feature type="domain" description="Cysteinyl-tRNA synthetase class Ia DALR" evidence="13">
    <location>
        <begin position="374"/>
        <end position="437"/>
    </location>
</feature>
<feature type="binding site" evidence="12">
    <location>
        <position position="290"/>
    </location>
    <ligand>
        <name>ATP</name>
        <dbReference type="ChEBI" id="CHEBI:30616"/>
    </ligand>
</feature>
<organism evidence="14 15">
    <name type="scientific">Flagellimonas nanhaiensis</name>
    <dbReference type="NCBI Taxonomy" id="2292706"/>
    <lineage>
        <taxon>Bacteria</taxon>
        <taxon>Pseudomonadati</taxon>
        <taxon>Bacteroidota</taxon>
        <taxon>Flavobacteriia</taxon>
        <taxon>Flavobacteriales</taxon>
        <taxon>Flavobacteriaceae</taxon>
        <taxon>Flagellimonas</taxon>
    </lineage>
</organism>
<dbReference type="SUPFAM" id="SSF52374">
    <property type="entry name" value="Nucleotidylyl transferase"/>
    <property type="match status" value="1"/>
</dbReference>
<dbReference type="AlphaFoldDB" id="A0A371JSQ3"/>
<dbReference type="GO" id="GO:0005829">
    <property type="term" value="C:cytosol"/>
    <property type="evidence" value="ECO:0007669"/>
    <property type="project" value="TreeGrafter"/>
</dbReference>
<dbReference type="GO" id="GO:0008270">
    <property type="term" value="F:zinc ion binding"/>
    <property type="evidence" value="ECO:0007669"/>
    <property type="project" value="UniProtKB-UniRule"/>
</dbReference>
<dbReference type="Pfam" id="PF01406">
    <property type="entry name" value="tRNA-synt_1e"/>
    <property type="match status" value="1"/>
</dbReference>
<feature type="binding site" evidence="12">
    <location>
        <position position="255"/>
    </location>
    <ligand>
        <name>Zn(2+)</name>
        <dbReference type="ChEBI" id="CHEBI:29105"/>
    </ligand>
</feature>
<keyword evidence="5 12" id="KW-0436">Ligase</keyword>
<evidence type="ECO:0000256" key="7">
    <source>
        <dbReference type="ARBA" id="ARBA00022741"/>
    </source>
</evidence>
<dbReference type="NCBIfam" id="TIGR00435">
    <property type="entry name" value="cysS"/>
    <property type="match status" value="1"/>
</dbReference>
<evidence type="ECO:0000256" key="11">
    <source>
        <dbReference type="ARBA" id="ARBA00023146"/>
    </source>
</evidence>
<keyword evidence="10 12" id="KW-0648">Protein biosynthesis</keyword>
<dbReference type="InterPro" id="IPR014729">
    <property type="entry name" value="Rossmann-like_a/b/a_fold"/>
</dbReference>
<proteinExistence type="inferred from homology"/>
<comment type="similarity">
    <text evidence="2 12">Belongs to the class-I aminoacyl-tRNA synthetase family.</text>
</comment>
<accession>A0A371JSQ3</accession>
<evidence type="ECO:0000256" key="1">
    <source>
        <dbReference type="ARBA" id="ARBA00004496"/>
    </source>
</evidence>
<keyword evidence="9 12" id="KW-0067">ATP-binding</keyword>
<dbReference type="PRINTS" id="PR00983">
    <property type="entry name" value="TRNASYNTHCYS"/>
</dbReference>
<comment type="subunit">
    <text evidence="3 12">Monomer.</text>
</comment>
<evidence type="ECO:0000256" key="6">
    <source>
        <dbReference type="ARBA" id="ARBA00022723"/>
    </source>
</evidence>
<dbReference type="Proteomes" id="UP000261828">
    <property type="component" value="Unassembled WGS sequence"/>
</dbReference>
<evidence type="ECO:0000256" key="5">
    <source>
        <dbReference type="ARBA" id="ARBA00022598"/>
    </source>
</evidence>
<dbReference type="InterPro" id="IPR009080">
    <property type="entry name" value="tRNAsynth_Ia_anticodon-bd"/>
</dbReference>
<comment type="catalytic activity">
    <reaction evidence="12">
        <text>tRNA(Cys) + L-cysteine + ATP = L-cysteinyl-tRNA(Cys) + AMP + diphosphate</text>
        <dbReference type="Rhea" id="RHEA:17773"/>
        <dbReference type="Rhea" id="RHEA-COMP:9661"/>
        <dbReference type="Rhea" id="RHEA-COMP:9679"/>
        <dbReference type="ChEBI" id="CHEBI:30616"/>
        <dbReference type="ChEBI" id="CHEBI:33019"/>
        <dbReference type="ChEBI" id="CHEBI:35235"/>
        <dbReference type="ChEBI" id="CHEBI:78442"/>
        <dbReference type="ChEBI" id="CHEBI:78517"/>
        <dbReference type="ChEBI" id="CHEBI:456215"/>
        <dbReference type="EC" id="6.1.1.16"/>
    </reaction>
</comment>
<dbReference type="GO" id="GO:0005524">
    <property type="term" value="F:ATP binding"/>
    <property type="evidence" value="ECO:0007669"/>
    <property type="project" value="UniProtKB-UniRule"/>
</dbReference>
<evidence type="ECO:0000313" key="15">
    <source>
        <dbReference type="Proteomes" id="UP000261828"/>
    </source>
</evidence>
<dbReference type="RefSeq" id="WP_116182718.1">
    <property type="nucleotide sequence ID" value="NZ_QTJX01000001.1"/>
</dbReference>
<dbReference type="InterPro" id="IPR032678">
    <property type="entry name" value="tRNA-synt_1_cat_dom"/>
</dbReference>
<evidence type="ECO:0000256" key="10">
    <source>
        <dbReference type="ARBA" id="ARBA00022917"/>
    </source>
</evidence>
<dbReference type="Gene3D" id="3.40.50.620">
    <property type="entry name" value="HUPs"/>
    <property type="match status" value="1"/>
</dbReference>
<dbReference type="Pfam" id="PF23493">
    <property type="entry name" value="CysS_C"/>
    <property type="match status" value="1"/>
</dbReference>
<feature type="binding site" evidence="12">
    <location>
        <position position="259"/>
    </location>
    <ligand>
        <name>Zn(2+)</name>
        <dbReference type="ChEBI" id="CHEBI:29105"/>
    </ligand>
</feature>
<reference evidence="14 15" key="1">
    <citation type="submission" date="2018-08" db="EMBL/GenBank/DDBJ databases">
        <title>Muricauda nanhaiensis sp. nov., isolated from seawater of the South China Sea.</title>
        <authorList>
            <person name="Dang Y."/>
        </authorList>
    </citation>
    <scope>NUCLEOTIDE SEQUENCE [LARGE SCALE GENOMIC DNA]</scope>
    <source>
        <strain evidence="14 15">SM1704</strain>
    </source>
</reference>
<evidence type="ECO:0000256" key="2">
    <source>
        <dbReference type="ARBA" id="ARBA00005594"/>
    </source>
</evidence>
<keyword evidence="4 12" id="KW-0963">Cytoplasm</keyword>
<keyword evidence="11 12" id="KW-0030">Aminoacyl-tRNA synthetase</keyword>
<dbReference type="GO" id="GO:0006423">
    <property type="term" value="P:cysteinyl-tRNA aminoacylation"/>
    <property type="evidence" value="ECO:0007669"/>
    <property type="project" value="UniProtKB-UniRule"/>
</dbReference>
<sequence length="493" mass="55896">MQLYQTQELRVHNSLSGKKEPFVPLKDGYVGMYVCGPTVYSNVHLGNCRTFMSFDMVFRYFKHLGYKVRYVRNITDAGHLENDADEGEDKIAKKAKLEQIEPMEVVQRYTVDFHNTLQKFNLLPPSIEPTATGHIIEQIEIIKEIIEKGYAYEINGSVYFDVVKFNESNDYGKLSGRKLEDMIANTRELTAQDEKKNPQDFALWKKAEPQHIMRWPSPWGDGFPGWHLECTAMSTKYLGETFDIHGGGMDLKFPHHECEIAQAEASTGKSPVRYWLHANMLTLNGKKMSKSTGNNIYPAEMISGDNDILSKPYSPAVVRFFMMQAHYTSILDLSDDALQASEKGYNRLMEAMDSLGGLKTGGTSNFDVNNWRQKCYDAMNDDFNTPVLISHLFDAVKRINLIKEGQQSITEDDKALLKSTMEAFVYDILGIENQSALNDDSNTLDGVMELLIQLRNEARANKDFATSDKIRDDLNALGIQIKDGKDGTTYSLN</sequence>
<evidence type="ECO:0000256" key="3">
    <source>
        <dbReference type="ARBA" id="ARBA00011245"/>
    </source>
</evidence>
<dbReference type="InterPro" id="IPR056411">
    <property type="entry name" value="CysS_C"/>
</dbReference>
<keyword evidence="15" id="KW-1185">Reference proteome</keyword>
<dbReference type="EMBL" id="QTJX01000001">
    <property type="protein sequence ID" value="RDY60835.1"/>
    <property type="molecule type" value="Genomic_DNA"/>
</dbReference>
<comment type="subcellular location">
    <subcellularLocation>
        <location evidence="1 12">Cytoplasm</location>
    </subcellularLocation>
</comment>
<dbReference type="EC" id="6.1.1.16" evidence="12"/>